<organism evidence="4 5">
    <name type="scientific">Apiospora phragmitis</name>
    <dbReference type="NCBI Taxonomy" id="2905665"/>
    <lineage>
        <taxon>Eukaryota</taxon>
        <taxon>Fungi</taxon>
        <taxon>Dikarya</taxon>
        <taxon>Ascomycota</taxon>
        <taxon>Pezizomycotina</taxon>
        <taxon>Sordariomycetes</taxon>
        <taxon>Xylariomycetidae</taxon>
        <taxon>Amphisphaeriales</taxon>
        <taxon>Apiosporaceae</taxon>
        <taxon>Apiospora</taxon>
    </lineage>
</organism>
<evidence type="ECO:0000259" key="3">
    <source>
        <dbReference type="PROSITE" id="PS51164"/>
    </source>
</evidence>
<dbReference type="InterPro" id="IPR000254">
    <property type="entry name" value="CBD"/>
</dbReference>
<keyword evidence="1 2" id="KW-0732">Signal</keyword>
<dbReference type="SUPFAM" id="SSF49899">
    <property type="entry name" value="Concanavalin A-like lectins/glucanases"/>
    <property type="match status" value="1"/>
</dbReference>
<dbReference type="InterPro" id="IPR013320">
    <property type="entry name" value="ConA-like_dom_sf"/>
</dbReference>
<dbReference type="EMBL" id="JAQQWL010000011">
    <property type="protein sequence ID" value="KAK8049602.1"/>
    <property type="molecule type" value="Genomic_DNA"/>
</dbReference>
<dbReference type="InterPro" id="IPR035971">
    <property type="entry name" value="CBD_sf"/>
</dbReference>
<evidence type="ECO:0000313" key="5">
    <source>
        <dbReference type="Proteomes" id="UP001480595"/>
    </source>
</evidence>
<evidence type="ECO:0000256" key="2">
    <source>
        <dbReference type="SAM" id="SignalP"/>
    </source>
</evidence>
<dbReference type="Gene3D" id="2.60.120.200">
    <property type="match status" value="1"/>
</dbReference>
<keyword evidence="5" id="KW-1185">Reference proteome</keyword>
<feature type="chain" id="PRO_5045869931" evidence="2">
    <location>
        <begin position="21"/>
        <end position="419"/>
    </location>
</feature>
<reference evidence="4 5" key="1">
    <citation type="submission" date="2023-01" db="EMBL/GenBank/DDBJ databases">
        <title>Analysis of 21 Apiospora genomes using comparative genomics revels a genus with tremendous synthesis potential of carbohydrate active enzymes and secondary metabolites.</title>
        <authorList>
            <person name="Sorensen T."/>
        </authorList>
    </citation>
    <scope>NUCLEOTIDE SEQUENCE [LARGE SCALE GENOMIC DNA]</scope>
    <source>
        <strain evidence="4 5">CBS 135458</strain>
    </source>
</reference>
<dbReference type="SUPFAM" id="SSF57180">
    <property type="entry name" value="Cellulose-binding domain"/>
    <property type="match status" value="1"/>
</dbReference>
<feature type="domain" description="CBM1" evidence="3">
    <location>
        <begin position="383"/>
        <end position="419"/>
    </location>
</feature>
<protein>
    <submittedName>
        <fullName evidence="4">Glycoside hydrolase family 16 protein</fullName>
    </submittedName>
</protein>
<proteinExistence type="predicted"/>
<dbReference type="CDD" id="cd00413">
    <property type="entry name" value="Glyco_hydrolase_16"/>
    <property type="match status" value="1"/>
</dbReference>
<feature type="signal peptide" evidence="2">
    <location>
        <begin position="1"/>
        <end position="20"/>
    </location>
</feature>
<dbReference type="Proteomes" id="UP001480595">
    <property type="component" value="Unassembled WGS sequence"/>
</dbReference>
<dbReference type="PANTHER" id="PTHR38121:SF4">
    <property type="entry name" value="GH16 DOMAIN-CONTAINING PROTEIN-RELATED"/>
    <property type="match status" value="1"/>
</dbReference>
<accession>A0ABR1TSP8</accession>
<dbReference type="PANTHER" id="PTHR38121">
    <property type="entry name" value="GH16 DOMAIN-CONTAINING PROTEIN"/>
    <property type="match status" value="1"/>
</dbReference>
<dbReference type="GeneID" id="92095804"/>
<dbReference type="Pfam" id="PF00734">
    <property type="entry name" value="CBM_1"/>
    <property type="match status" value="1"/>
</dbReference>
<dbReference type="GO" id="GO:0016787">
    <property type="term" value="F:hydrolase activity"/>
    <property type="evidence" value="ECO:0007669"/>
    <property type="project" value="UniProtKB-KW"/>
</dbReference>
<dbReference type="PROSITE" id="PS51164">
    <property type="entry name" value="CBM1_2"/>
    <property type="match status" value="1"/>
</dbReference>
<sequence>MSPCRRPLAILAAYLVVVLCQRANYPLTSDSNCACYQTNETATQFLSHHKFFDFRSLPQYVHVPKPVDDPALSAGVNVSSDYFSSSNWTSWWDIQTWNNSDTLPQGNQTNTTISDATVLMVNSPGNIYLERNTDARPSSQTYLTMRTVRHKNFQSAAEFESVVLDFRYLSNQGLPGRHHRHVHLPPPAQDMSKVQEADLEVRTTDPQYSIQYTNQPSWNDDGDVPGATQNISDPRHVDWGSWQVHRMDWTPKASNWFVNGKLLSTISFQVPRDGSQVIFNSWSNGGSWSGNMSLFTEAYLQVQWIEIVYNNTIQLPPGQPYPGWPFPGQPSTSCKSVCSIDHTSVVGTPVLITNPGIPGNPGNPGNPGGGNGYPVRVYHDDASTSAKYGQCAGKTWKGCTNCAAGTTCRFQNDYYSQCL</sequence>
<dbReference type="RefSeq" id="XP_066711851.1">
    <property type="nucleotide sequence ID" value="XM_066862741.1"/>
</dbReference>
<dbReference type="SMART" id="SM00236">
    <property type="entry name" value="fCBD"/>
    <property type="match status" value="1"/>
</dbReference>
<comment type="caution">
    <text evidence="4">The sequence shown here is derived from an EMBL/GenBank/DDBJ whole genome shotgun (WGS) entry which is preliminary data.</text>
</comment>
<evidence type="ECO:0000256" key="1">
    <source>
        <dbReference type="ARBA" id="ARBA00022729"/>
    </source>
</evidence>
<name>A0ABR1TSP8_9PEZI</name>
<evidence type="ECO:0000313" key="4">
    <source>
        <dbReference type="EMBL" id="KAK8049602.1"/>
    </source>
</evidence>
<gene>
    <name evidence="4" type="ORF">PG994_011332</name>
</gene>
<keyword evidence="4" id="KW-0378">Hydrolase</keyword>